<evidence type="ECO:0000313" key="2">
    <source>
        <dbReference type="Proteomes" id="UP000001036"/>
    </source>
</evidence>
<keyword evidence="2" id="KW-1185">Reference proteome</keyword>
<reference evidence="1 2" key="1">
    <citation type="journal article" date="2008" name="J. Bacteriol.">
        <title>Insights into plant cell wall degradation from the genome sequence of the soil bacterium Cellvibrio japonicus.</title>
        <authorList>
            <person name="Deboy R.T."/>
            <person name="Mongodin E.F."/>
            <person name="Fouts D.E."/>
            <person name="Tailford L.E."/>
            <person name="Khouri H."/>
            <person name="Emerson J.B."/>
            <person name="Mohamoud Y."/>
            <person name="Watkins K."/>
            <person name="Henrissat B."/>
            <person name="Gilbert H.J."/>
            <person name="Nelson K.E."/>
        </authorList>
    </citation>
    <scope>NUCLEOTIDE SEQUENCE [LARGE SCALE GENOMIC DNA]</scope>
    <source>
        <strain evidence="1 2">Ueda107</strain>
    </source>
</reference>
<organism evidence="1 2">
    <name type="scientific">Cellvibrio japonicus (strain Ueda107)</name>
    <name type="common">Pseudomonas fluorescens subsp. cellulosa</name>
    <dbReference type="NCBI Taxonomy" id="498211"/>
    <lineage>
        <taxon>Bacteria</taxon>
        <taxon>Pseudomonadati</taxon>
        <taxon>Pseudomonadota</taxon>
        <taxon>Gammaproteobacteria</taxon>
        <taxon>Cellvibrionales</taxon>
        <taxon>Cellvibrionaceae</taxon>
        <taxon>Cellvibrio</taxon>
    </lineage>
</organism>
<gene>
    <name evidence="1" type="ordered locus">CJA_0527</name>
</gene>
<proteinExistence type="predicted"/>
<dbReference type="STRING" id="498211.CJA_0527"/>
<sequence length="30" mass="3650">MINKNQEMISVNRFLVFLQLVRSFFIVIFC</sequence>
<dbReference type="KEGG" id="cja:CJA_0527"/>
<dbReference type="EMBL" id="CP000934">
    <property type="protein sequence ID" value="ACE82756.1"/>
    <property type="molecule type" value="Genomic_DNA"/>
</dbReference>
<evidence type="ECO:0000313" key="1">
    <source>
        <dbReference type="EMBL" id="ACE82756.1"/>
    </source>
</evidence>
<dbReference type="Proteomes" id="UP000001036">
    <property type="component" value="Chromosome"/>
</dbReference>
<protein>
    <submittedName>
        <fullName evidence="1">Uncharacterized protein</fullName>
    </submittedName>
</protein>
<dbReference type="AlphaFoldDB" id="B3PJ15"/>
<name>B3PJ15_CELJU</name>
<accession>B3PJ15</accession>
<dbReference type="HOGENOM" id="CLU_3402750_0_0_6"/>